<keyword evidence="2" id="KW-0378">Hydrolase</keyword>
<proteinExistence type="predicted"/>
<dbReference type="Gene3D" id="1.10.30.50">
    <property type="match status" value="1"/>
</dbReference>
<dbReference type="Pfam" id="PF01844">
    <property type="entry name" value="HNH"/>
    <property type="match status" value="1"/>
</dbReference>
<dbReference type="Proteomes" id="UP000465062">
    <property type="component" value="Chromosome"/>
</dbReference>
<dbReference type="CDD" id="cd00085">
    <property type="entry name" value="HNHc"/>
    <property type="match status" value="1"/>
</dbReference>
<dbReference type="EMBL" id="CP047394">
    <property type="protein sequence ID" value="QHE63105.1"/>
    <property type="molecule type" value="Genomic_DNA"/>
</dbReference>
<accession>A0A6I6UJG4</accession>
<dbReference type="RefSeq" id="WP_159362817.1">
    <property type="nucleotide sequence ID" value="NZ_CP047394.1"/>
</dbReference>
<keyword evidence="2" id="KW-0255">Endonuclease</keyword>
<sequence length="126" mass="15037">MNVNTICSCGKLKRANERCSCKNVRSKKDKDRNTVLTTRRWRKLRLNIIKRDNYHCQRCFIKYGVINSEGNQLQVHHIKPRIKYPELVFEETNCVTLCKRCNLELGTKEHLDFDYEPQPFESNYVL</sequence>
<evidence type="ECO:0000313" key="3">
    <source>
        <dbReference type="Proteomes" id="UP000465062"/>
    </source>
</evidence>
<dbReference type="InterPro" id="IPR003615">
    <property type="entry name" value="HNH_nuc"/>
</dbReference>
<dbReference type="GO" id="GO:0004519">
    <property type="term" value="F:endonuclease activity"/>
    <property type="evidence" value="ECO:0007669"/>
    <property type="project" value="UniProtKB-KW"/>
</dbReference>
<dbReference type="KEGG" id="bvq:FHE72_20415"/>
<evidence type="ECO:0000313" key="2">
    <source>
        <dbReference type="EMBL" id="QHE63105.1"/>
    </source>
</evidence>
<organism evidence="2 3">
    <name type="scientific">Rossellomorea vietnamensis</name>
    <dbReference type="NCBI Taxonomy" id="218284"/>
    <lineage>
        <taxon>Bacteria</taxon>
        <taxon>Bacillati</taxon>
        <taxon>Bacillota</taxon>
        <taxon>Bacilli</taxon>
        <taxon>Bacillales</taxon>
        <taxon>Bacillaceae</taxon>
        <taxon>Rossellomorea</taxon>
    </lineage>
</organism>
<gene>
    <name evidence="2" type="ORF">FHE72_20415</name>
</gene>
<dbReference type="AlphaFoldDB" id="A0A6I6UJG4"/>
<name>A0A6I6UJG4_9BACI</name>
<protein>
    <submittedName>
        <fullName evidence="2">HNH endonuclease</fullName>
    </submittedName>
</protein>
<dbReference type="GO" id="GO:0008270">
    <property type="term" value="F:zinc ion binding"/>
    <property type="evidence" value="ECO:0007669"/>
    <property type="project" value="InterPro"/>
</dbReference>
<dbReference type="InterPro" id="IPR002711">
    <property type="entry name" value="HNH"/>
</dbReference>
<dbReference type="SMART" id="SM00507">
    <property type="entry name" value="HNHc"/>
    <property type="match status" value="1"/>
</dbReference>
<reference evidence="2 3" key="1">
    <citation type="submission" date="2019-06" db="EMBL/GenBank/DDBJ databases">
        <title>An operon consisting of a P-type ATPase gene and a transcriptional regular gene given the different cadmium resistance in Bacillus vietamensis 151-6 and Bacillus marisflavi 151-25.</title>
        <authorList>
            <person name="Yu X."/>
        </authorList>
    </citation>
    <scope>NUCLEOTIDE SEQUENCE [LARGE SCALE GENOMIC DNA]</scope>
    <source>
        <strain evidence="2 3">151-6</strain>
    </source>
</reference>
<feature type="domain" description="HNH nuclease" evidence="1">
    <location>
        <begin position="43"/>
        <end position="103"/>
    </location>
</feature>
<evidence type="ECO:0000259" key="1">
    <source>
        <dbReference type="SMART" id="SM00507"/>
    </source>
</evidence>
<keyword evidence="2" id="KW-0540">Nuclease</keyword>
<dbReference type="GO" id="GO:0003676">
    <property type="term" value="F:nucleic acid binding"/>
    <property type="evidence" value="ECO:0007669"/>
    <property type="project" value="InterPro"/>
</dbReference>